<dbReference type="InterPro" id="IPR043129">
    <property type="entry name" value="ATPase_NBD"/>
</dbReference>
<dbReference type="PANTHER" id="PTHR40278:SF1">
    <property type="entry name" value="DNA UTILIZATION PROTEIN HOFN"/>
    <property type="match status" value="1"/>
</dbReference>
<evidence type="ECO:0000256" key="1">
    <source>
        <dbReference type="SAM" id="MobiDB-lite"/>
    </source>
</evidence>
<organism evidence="3 4">
    <name type="scientific">Luteibacter anthropi</name>
    <dbReference type="NCBI Taxonomy" id="564369"/>
    <lineage>
        <taxon>Bacteria</taxon>
        <taxon>Pseudomonadati</taxon>
        <taxon>Pseudomonadota</taxon>
        <taxon>Gammaproteobacteria</taxon>
        <taxon>Lysobacterales</taxon>
        <taxon>Rhodanobacteraceae</taxon>
        <taxon>Luteibacter</taxon>
    </lineage>
</organism>
<feature type="compositionally biased region" description="Low complexity" evidence="1">
    <location>
        <begin position="457"/>
        <end position="474"/>
    </location>
</feature>
<evidence type="ECO:0000256" key="2">
    <source>
        <dbReference type="SAM" id="Phobius"/>
    </source>
</evidence>
<dbReference type="InterPro" id="IPR007813">
    <property type="entry name" value="PilN"/>
</dbReference>
<proteinExistence type="predicted"/>
<keyword evidence="2" id="KW-0812">Transmembrane</keyword>
<evidence type="ECO:0000313" key="3">
    <source>
        <dbReference type="EMBL" id="NII08162.1"/>
    </source>
</evidence>
<gene>
    <name evidence="3" type="ORF">HBF25_17395</name>
</gene>
<dbReference type="AlphaFoldDB" id="A0A7X5UDB4"/>
<comment type="caution">
    <text evidence="3">The sequence shown here is derived from an EMBL/GenBank/DDBJ whole genome shotgun (WGS) entry which is preliminary data.</text>
</comment>
<feature type="transmembrane region" description="Helical" evidence="2">
    <location>
        <begin position="221"/>
        <end position="241"/>
    </location>
</feature>
<keyword evidence="2" id="KW-0472">Membrane</keyword>
<protein>
    <submittedName>
        <fullName evidence="3">Fimbrial assembly protein</fullName>
    </submittedName>
</protein>
<feature type="compositionally biased region" description="Basic and acidic residues" evidence="1">
    <location>
        <begin position="476"/>
        <end position="487"/>
    </location>
</feature>
<feature type="region of interest" description="Disordered" evidence="1">
    <location>
        <begin position="371"/>
        <end position="487"/>
    </location>
</feature>
<dbReference type="Gene3D" id="3.30.420.380">
    <property type="match status" value="1"/>
</dbReference>
<dbReference type="InterPro" id="IPR052534">
    <property type="entry name" value="Extracell_DNA_Util/SecSys_Comp"/>
</dbReference>
<dbReference type="Pfam" id="PF05137">
    <property type="entry name" value="PilN"/>
    <property type="match status" value="1"/>
</dbReference>
<name>A0A7X5UDB4_9GAMM</name>
<dbReference type="SUPFAM" id="SSF53067">
    <property type="entry name" value="Actin-like ATPase domain"/>
    <property type="match status" value="1"/>
</dbReference>
<dbReference type="Proteomes" id="UP000490980">
    <property type="component" value="Unassembled WGS sequence"/>
</dbReference>
<reference evidence="3 4" key="1">
    <citation type="submission" date="2020-03" db="EMBL/GenBank/DDBJ databases">
        <authorList>
            <person name="Lai Q."/>
        </authorList>
    </citation>
    <scope>NUCLEOTIDE SEQUENCE [LARGE SCALE GENOMIC DNA]</scope>
    <source>
        <strain evidence="3 4">CCUG 25036</strain>
    </source>
</reference>
<feature type="compositionally biased region" description="Low complexity" evidence="1">
    <location>
        <begin position="375"/>
        <end position="407"/>
    </location>
</feature>
<feature type="compositionally biased region" description="Pro residues" evidence="1">
    <location>
        <begin position="422"/>
        <end position="437"/>
    </location>
</feature>
<keyword evidence="2" id="KW-1133">Transmembrane helix</keyword>
<dbReference type="PANTHER" id="PTHR40278">
    <property type="entry name" value="DNA UTILIZATION PROTEIN HOFN"/>
    <property type="match status" value="1"/>
</dbReference>
<keyword evidence="4" id="KW-1185">Reference proteome</keyword>
<dbReference type="EMBL" id="JAARLZ010000010">
    <property type="protein sequence ID" value="NII08162.1"/>
    <property type="molecule type" value="Genomic_DNA"/>
</dbReference>
<accession>A0A7X5UDB4</accession>
<dbReference type="RefSeq" id="WP_166950631.1">
    <property type="nucleotide sequence ID" value="NZ_JAARLZ010000010.1"/>
</dbReference>
<sequence>MTALQDASQLQLERLRRAWRGSALPGFFRWWGSELSALVPVRWRHAFAGGQRWYVIERKDNAWSLRRVGDSLPLAAADDIDGAEHRQAVLSRALAEADPADRRIALVLPAGQVLRRRLVLPVAARDNLRQVVGYDLDRQTPFRAEDIHFGVRELGEPGPEGRFVAELAATPRQSLDAQLDELAALGISPDRVDVPQGHGLTGIDLLPPARTPRRADRRKRLNTALIVAIVVLLFGAMATWLHNRNAALESMRSDVESLRTDAQRVKGLRQRLTESAGASGFLARRKTESPSILPILAELTQRLPDDTWLERFTVNASGQIGFQGQSPQAARLIDALKGAATIGEPSFQGTIQTDPTSGKERFYMQAKALMPKPGAPARPATKAAPAKATSAPAKAASAPASASTSARVVPTKNDAAKVAPAQPVPSPGTPHPAPPAGPTKSPASSTQGVPSTGTPHPDASVAAPAKAPVANAPSTTDKETAGAHEAQ</sequence>
<evidence type="ECO:0000313" key="4">
    <source>
        <dbReference type="Proteomes" id="UP000490980"/>
    </source>
</evidence>